<keyword evidence="9" id="KW-0067">ATP-binding</keyword>
<evidence type="ECO:0000256" key="1">
    <source>
        <dbReference type="ARBA" id="ARBA00005215"/>
    </source>
</evidence>
<keyword evidence="8" id="KW-0418">Kinase</keyword>
<dbReference type="RefSeq" id="WP_190463974.1">
    <property type="nucleotide sequence ID" value="NZ_JACJPW010000017.1"/>
</dbReference>
<keyword evidence="4" id="KW-0602">Photosynthesis</keyword>
<dbReference type="EMBL" id="JACJPW010000017">
    <property type="protein sequence ID" value="MBD2181214.1"/>
    <property type="molecule type" value="Genomic_DNA"/>
</dbReference>
<evidence type="ECO:0000313" key="13">
    <source>
        <dbReference type="EMBL" id="MBD2181214.1"/>
    </source>
</evidence>
<dbReference type="PRINTS" id="PR00478">
    <property type="entry name" value="PHRIBLKINASE"/>
</dbReference>
<evidence type="ECO:0000256" key="4">
    <source>
        <dbReference type="ARBA" id="ARBA00022531"/>
    </source>
</evidence>
<evidence type="ECO:0000256" key="7">
    <source>
        <dbReference type="ARBA" id="ARBA00022741"/>
    </source>
</evidence>
<dbReference type="Proteomes" id="UP000641646">
    <property type="component" value="Unassembled WGS sequence"/>
</dbReference>
<evidence type="ECO:0000256" key="2">
    <source>
        <dbReference type="ARBA" id="ARBA00009719"/>
    </source>
</evidence>
<comment type="caution">
    <text evidence="13">The sequence shown here is derived from an EMBL/GenBank/DDBJ whole genome shotgun (WGS) entry which is preliminary data.</text>
</comment>
<evidence type="ECO:0000313" key="14">
    <source>
        <dbReference type="Proteomes" id="UP000641646"/>
    </source>
</evidence>
<evidence type="ECO:0000256" key="5">
    <source>
        <dbReference type="ARBA" id="ARBA00022567"/>
    </source>
</evidence>
<sequence length="324" mass="36293">MTSRPIILGIVGDSAAGKTTLTKGIAQVLGPDNVTVICTDDYHRYDRSQRAEIGITALHPDCNYIDIMQQHLSLLRTGQPILKPVYSHKTGTFEPPQYIKPSKFVIIEGLLGYSTRIARDCYDVKVYLAPPESLRANWKVKRDTMKRGYTAEQVLAEMEKREPDSEQFIRPQRQWADVVVSFYPPKDASGEDASHLNVRLVLRPTVPHPDFTEILEQSKVDSMPAIRLELDRDMGKPVDVLEVDSHATKEQVSKIEKIICNEIPDLLPFCSLEGNPELGKLIGTTGETLESYPLALTQLMVGYHMIKATHLESTKAVPLEGSRV</sequence>
<name>A0A926VEW8_9CYAN</name>
<evidence type="ECO:0000256" key="6">
    <source>
        <dbReference type="ARBA" id="ARBA00022679"/>
    </source>
</evidence>
<comment type="similarity">
    <text evidence="2 11">Belongs to the phosphoribulokinase family.</text>
</comment>
<dbReference type="Gene3D" id="3.40.50.300">
    <property type="entry name" value="P-loop containing nucleotide triphosphate hydrolases"/>
    <property type="match status" value="1"/>
</dbReference>
<dbReference type="GO" id="GO:0008974">
    <property type="term" value="F:phosphoribulokinase activity"/>
    <property type="evidence" value="ECO:0007669"/>
    <property type="project" value="UniProtKB-EC"/>
</dbReference>
<organism evidence="13 14">
    <name type="scientific">Aerosakkonema funiforme FACHB-1375</name>
    <dbReference type="NCBI Taxonomy" id="2949571"/>
    <lineage>
        <taxon>Bacteria</taxon>
        <taxon>Bacillati</taxon>
        <taxon>Cyanobacteriota</taxon>
        <taxon>Cyanophyceae</taxon>
        <taxon>Oscillatoriophycideae</taxon>
        <taxon>Aerosakkonematales</taxon>
        <taxon>Aerosakkonemataceae</taxon>
        <taxon>Aerosakkonema</taxon>
    </lineage>
</organism>
<comment type="catalytic activity">
    <reaction evidence="10 11">
        <text>D-ribulose 5-phosphate + ATP = D-ribulose 1,5-bisphosphate + ADP + H(+)</text>
        <dbReference type="Rhea" id="RHEA:19365"/>
        <dbReference type="ChEBI" id="CHEBI:15378"/>
        <dbReference type="ChEBI" id="CHEBI:30616"/>
        <dbReference type="ChEBI" id="CHEBI:57870"/>
        <dbReference type="ChEBI" id="CHEBI:58121"/>
        <dbReference type="ChEBI" id="CHEBI:456216"/>
        <dbReference type="EC" id="2.7.1.19"/>
    </reaction>
</comment>
<evidence type="ECO:0000256" key="11">
    <source>
        <dbReference type="RuleBase" id="RU004082"/>
    </source>
</evidence>
<dbReference type="AlphaFoldDB" id="A0A926VEW8"/>
<keyword evidence="6" id="KW-0808">Transferase</keyword>
<dbReference type="GO" id="GO:0005524">
    <property type="term" value="F:ATP binding"/>
    <property type="evidence" value="ECO:0007669"/>
    <property type="project" value="UniProtKB-KW"/>
</dbReference>
<evidence type="ECO:0000256" key="3">
    <source>
        <dbReference type="ARBA" id="ARBA00012042"/>
    </source>
</evidence>
<evidence type="ECO:0000259" key="12">
    <source>
        <dbReference type="Pfam" id="PF00485"/>
    </source>
</evidence>
<gene>
    <name evidence="13" type="ORF">H6G03_08875</name>
</gene>
<keyword evidence="5" id="KW-0113">Calvin cycle</keyword>
<dbReference type="CDD" id="cd02026">
    <property type="entry name" value="PRK"/>
    <property type="match status" value="1"/>
</dbReference>
<dbReference type="PROSITE" id="PS00567">
    <property type="entry name" value="PHOSPHORIBULOKINASE"/>
    <property type="match status" value="1"/>
</dbReference>
<proteinExistence type="inferred from homology"/>
<keyword evidence="14" id="KW-1185">Reference proteome</keyword>
<dbReference type="NCBIfam" id="NF005655">
    <property type="entry name" value="PRK07429.1"/>
    <property type="match status" value="1"/>
</dbReference>
<dbReference type="GO" id="GO:0019253">
    <property type="term" value="P:reductive pentose-phosphate cycle"/>
    <property type="evidence" value="ECO:0007669"/>
    <property type="project" value="UniProtKB-KW"/>
</dbReference>
<feature type="domain" description="Phosphoribulokinase/uridine kinase" evidence="12">
    <location>
        <begin position="7"/>
        <end position="187"/>
    </location>
</feature>
<keyword evidence="7" id="KW-0547">Nucleotide-binding</keyword>
<reference evidence="13" key="1">
    <citation type="journal article" date="2015" name="ISME J.">
        <title>Draft Genome Sequence of Streptomyces incarnatus NRRL8089, which Produces the Nucleoside Antibiotic Sinefungin.</title>
        <authorList>
            <person name="Oshima K."/>
            <person name="Hattori M."/>
            <person name="Shimizu H."/>
            <person name="Fukuda K."/>
            <person name="Nemoto M."/>
            <person name="Inagaki K."/>
            <person name="Tamura T."/>
        </authorList>
    </citation>
    <scope>NUCLEOTIDE SEQUENCE</scope>
    <source>
        <strain evidence="13">FACHB-1375</strain>
    </source>
</reference>
<dbReference type="Pfam" id="PF00485">
    <property type="entry name" value="PRK"/>
    <property type="match status" value="1"/>
</dbReference>
<dbReference type="SUPFAM" id="SSF52540">
    <property type="entry name" value="P-loop containing nucleoside triphosphate hydrolases"/>
    <property type="match status" value="1"/>
</dbReference>
<dbReference type="InterPro" id="IPR027417">
    <property type="entry name" value="P-loop_NTPase"/>
</dbReference>
<comment type="pathway">
    <text evidence="1">Carbohydrate biosynthesis; Calvin cycle.</text>
</comment>
<dbReference type="InterPro" id="IPR006082">
    <property type="entry name" value="PRK"/>
</dbReference>
<reference evidence="13" key="2">
    <citation type="submission" date="2020-08" db="EMBL/GenBank/DDBJ databases">
        <authorList>
            <person name="Chen M."/>
            <person name="Teng W."/>
            <person name="Zhao L."/>
            <person name="Hu C."/>
            <person name="Zhou Y."/>
            <person name="Han B."/>
            <person name="Song L."/>
            <person name="Shu W."/>
        </authorList>
    </citation>
    <scope>NUCLEOTIDE SEQUENCE</scope>
    <source>
        <strain evidence="13">FACHB-1375</strain>
    </source>
</reference>
<evidence type="ECO:0000256" key="8">
    <source>
        <dbReference type="ARBA" id="ARBA00022777"/>
    </source>
</evidence>
<accession>A0A926VEW8</accession>
<dbReference type="InterPro" id="IPR006083">
    <property type="entry name" value="PRK/URK"/>
</dbReference>
<protein>
    <recommendedName>
        <fullName evidence="3 11">Phosphoribulokinase</fullName>
        <ecNumber evidence="3 11">2.7.1.19</ecNumber>
    </recommendedName>
</protein>
<evidence type="ECO:0000256" key="10">
    <source>
        <dbReference type="ARBA" id="ARBA00047663"/>
    </source>
</evidence>
<dbReference type="EC" id="2.7.1.19" evidence="3 11"/>
<dbReference type="PANTHER" id="PTHR10285">
    <property type="entry name" value="URIDINE KINASE"/>
    <property type="match status" value="1"/>
</dbReference>
<evidence type="ECO:0000256" key="9">
    <source>
        <dbReference type="ARBA" id="ARBA00022840"/>
    </source>
</evidence>